<keyword evidence="1" id="KW-0175">Coiled coil</keyword>
<dbReference type="EMBL" id="MGFH01000038">
    <property type="protein sequence ID" value="OGM07706.1"/>
    <property type="molecule type" value="Genomic_DNA"/>
</dbReference>
<comment type="caution">
    <text evidence="4">The sequence shown here is derived from an EMBL/GenBank/DDBJ whole genome shotgun (WGS) entry which is preliminary data.</text>
</comment>
<organism evidence="4 5">
    <name type="scientific">Candidatus Wallbacteria bacterium GWC2_49_35</name>
    <dbReference type="NCBI Taxonomy" id="1817813"/>
    <lineage>
        <taxon>Bacteria</taxon>
        <taxon>Candidatus Walliibacteriota</taxon>
    </lineage>
</organism>
<reference evidence="4 5" key="1">
    <citation type="journal article" date="2016" name="Nat. Commun.">
        <title>Thousands of microbial genomes shed light on interconnected biogeochemical processes in an aquifer system.</title>
        <authorList>
            <person name="Anantharaman K."/>
            <person name="Brown C.T."/>
            <person name="Hug L.A."/>
            <person name="Sharon I."/>
            <person name="Castelle C.J."/>
            <person name="Probst A.J."/>
            <person name="Thomas B.C."/>
            <person name="Singh A."/>
            <person name="Wilkins M.J."/>
            <person name="Karaoz U."/>
            <person name="Brodie E.L."/>
            <person name="Williams K.H."/>
            <person name="Hubbard S.S."/>
            <person name="Banfield J.F."/>
        </authorList>
    </citation>
    <scope>NUCLEOTIDE SEQUENCE [LARGE SCALE GENOMIC DNA]</scope>
</reference>
<evidence type="ECO:0000313" key="5">
    <source>
        <dbReference type="Proteomes" id="UP000178735"/>
    </source>
</evidence>
<dbReference type="AlphaFoldDB" id="A0A1F7WXZ7"/>
<accession>A0A1F7WXZ7</accession>
<evidence type="ECO:0000256" key="1">
    <source>
        <dbReference type="SAM" id="Coils"/>
    </source>
</evidence>
<dbReference type="SUPFAM" id="SSF49344">
    <property type="entry name" value="CBD9-like"/>
    <property type="match status" value="1"/>
</dbReference>
<dbReference type="InterPro" id="IPR019248">
    <property type="entry name" value="Glucodextran_C"/>
</dbReference>
<gene>
    <name evidence="4" type="ORF">A2008_12025</name>
</gene>
<sequence length="723" mass="80226">MLKHMSLNENNNKEAKSGSKTKFIISLILPTVVAVLISIAAPLVPQAFAIDGPKNGRLVFSYDDAKNDDYGPGSYSYPLGQAFKANAFMFDLRRIRIYEIGKFYRFDIEYKGKIVRSWPGYTGHRNGWLFNIAEIYIDTDNRWGSGHKKAVLGRNVAFPPESCWEKVVFIGPVANDLMVNEIRDKTEDLEFAASLNDFVFPSNIDVYDYTLSATINRSEIGEFSDKWGIQVLSTVFDNSSSSATFYNKRVYKSSSDNEFGGASDLFGSPNVLDIIVPQGMSQKDILSKYRVHPNYTNAQFAVVPMVYAGGVSAASRGSLVAKADDSFSKNVKSADEKLELKEINARDSAFEVKERDFEEFKNEKEKEREKINAAAKTVLPESDSAFAANKNGGTEEEISDEAASIEETGNGTKPLRSKNSENIENNKDGEYKINKSKSDTKKEDGAKKLAVAKKNSPKKKNLDKYDEFMAKLEGQKLKIRDDDEEEAFNDVEKFLTKQNASVYKKNTGSGEKMKDFDPDVYEMAKIDDSKKNKAAVNKTAAAPKKDDKLKTQAADGTADKTETLKPLIEDQNETAVSEPEDKSVLGRLFGQIKKNRKRSAKHAVSDETKVVSEEAMVGIAKNELPDNSPKKSGTGTQAPALVMAAEDGKCAGNMKKLYEISVKYIEQNPEAQKISMNMLITAGLLDKPLKCEDGGRYLIEVKNSKPRINCINVNNSGHGSYTR</sequence>
<evidence type="ECO:0000259" key="3">
    <source>
        <dbReference type="Pfam" id="PF09985"/>
    </source>
</evidence>
<feature type="region of interest" description="Disordered" evidence="2">
    <location>
        <begin position="529"/>
        <end position="580"/>
    </location>
</feature>
<feature type="coiled-coil region" evidence="1">
    <location>
        <begin position="350"/>
        <end position="377"/>
    </location>
</feature>
<proteinExistence type="predicted"/>
<dbReference type="Pfam" id="PF09985">
    <property type="entry name" value="Glucodextran_C"/>
    <property type="match status" value="1"/>
</dbReference>
<dbReference type="Proteomes" id="UP000178735">
    <property type="component" value="Unassembled WGS sequence"/>
</dbReference>
<feature type="region of interest" description="Disordered" evidence="2">
    <location>
        <begin position="382"/>
        <end position="447"/>
    </location>
</feature>
<feature type="compositionally biased region" description="Basic and acidic residues" evidence="2">
    <location>
        <begin position="418"/>
        <end position="447"/>
    </location>
</feature>
<evidence type="ECO:0000313" key="4">
    <source>
        <dbReference type="EMBL" id="OGM07706.1"/>
    </source>
</evidence>
<name>A0A1F7WXZ7_9BACT</name>
<protein>
    <recommendedName>
        <fullName evidence="3">Glucodextranase-like C-terminal domain-containing protein</fullName>
    </recommendedName>
</protein>
<dbReference type="STRING" id="1817813.A2008_12025"/>
<feature type="domain" description="Glucodextranase-like C-terminal" evidence="3">
    <location>
        <begin position="59"/>
        <end position="292"/>
    </location>
</feature>
<dbReference type="Gene3D" id="2.60.40.1190">
    <property type="match status" value="1"/>
</dbReference>
<evidence type="ECO:0000256" key="2">
    <source>
        <dbReference type="SAM" id="MobiDB-lite"/>
    </source>
</evidence>
<feature type="compositionally biased region" description="Acidic residues" evidence="2">
    <location>
        <begin position="394"/>
        <end position="404"/>
    </location>
</feature>